<gene>
    <name evidence="2" type="ORF">EDD32_0979</name>
</gene>
<accession>A0A3N4Z3U6</accession>
<keyword evidence="3" id="KW-1185">Reference proteome</keyword>
<feature type="domain" description="Carboxymuconolactone decarboxylase-like" evidence="1">
    <location>
        <begin position="20"/>
        <end position="96"/>
    </location>
</feature>
<dbReference type="Gene3D" id="1.20.1290.10">
    <property type="entry name" value="AhpD-like"/>
    <property type="match status" value="1"/>
</dbReference>
<organism evidence="2 3">
    <name type="scientific">Georgenia muralis</name>
    <dbReference type="NCBI Taxonomy" id="154117"/>
    <lineage>
        <taxon>Bacteria</taxon>
        <taxon>Bacillati</taxon>
        <taxon>Actinomycetota</taxon>
        <taxon>Actinomycetes</taxon>
        <taxon>Micrococcales</taxon>
        <taxon>Bogoriellaceae</taxon>
        <taxon>Georgenia</taxon>
    </lineage>
</organism>
<dbReference type="AlphaFoldDB" id="A0A3N4Z3U6"/>
<evidence type="ECO:0000259" key="1">
    <source>
        <dbReference type="Pfam" id="PF02627"/>
    </source>
</evidence>
<keyword evidence="2" id="KW-0560">Oxidoreductase</keyword>
<dbReference type="EMBL" id="RKRA01000001">
    <property type="protein sequence ID" value="RPF26534.1"/>
    <property type="molecule type" value="Genomic_DNA"/>
</dbReference>
<protein>
    <submittedName>
        <fullName evidence="2">AhpD family alkylhydroperoxidase</fullName>
    </submittedName>
</protein>
<evidence type="ECO:0000313" key="3">
    <source>
        <dbReference type="Proteomes" id="UP000280726"/>
    </source>
</evidence>
<keyword evidence="2" id="KW-0575">Peroxidase</keyword>
<name>A0A3N4Z3U6_9MICO</name>
<dbReference type="InterPro" id="IPR029032">
    <property type="entry name" value="AhpD-like"/>
</dbReference>
<dbReference type="InterPro" id="IPR003779">
    <property type="entry name" value="CMD-like"/>
</dbReference>
<sequence>MRVQVDKEHPNIAKALAGTVVQVRMAAERQGVGRRLMELVNVRSSQINGCAQCLDLHVRQALDAGEDVQRIGVLPAWRESGLFDDVEQAALEVAEAVTAGGHLDDETYARVLAVLGEQRLSLVVWIAVTINSYNRVSVVSGHRPRGARE</sequence>
<dbReference type="RefSeq" id="WP_246005978.1">
    <property type="nucleotide sequence ID" value="NZ_RKRA01000001.1"/>
</dbReference>
<proteinExistence type="predicted"/>
<evidence type="ECO:0000313" key="2">
    <source>
        <dbReference type="EMBL" id="RPF26534.1"/>
    </source>
</evidence>
<dbReference type="PANTHER" id="PTHR34846:SF10">
    <property type="entry name" value="CYTOPLASMIC PROTEIN"/>
    <property type="match status" value="1"/>
</dbReference>
<comment type="caution">
    <text evidence="2">The sequence shown here is derived from an EMBL/GenBank/DDBJ whole genome shotgun (WGS) entry which is preliminary data.</text>
</comment>
<dbReference type="NCBIfam" id="TIGR00778">
    <property type="entry name" value="ahpD_dom"/>
    <property type="match status" value="1"/>
</dbReference>
<dbReference type="PANTHER" id="PTHR34846">
    <property type="entry name" value="4-CARBOXYMUCONOLACTONE DECARBOXYLASE FAMILY PROTEIN (AFU_ORTHOLOGUE AFUA_6G11590)"/>
    <property type="match status" value="1"/>
</dbReference>
<dbReference type="Pfam" id="PF02627">
    <property type="entry name" value="CMD"/>
    <property type="match status" value="1"/>
</dbReference>
<dbReference type="GO" id="GO:0051920">
    <property type="term" value="F:peroxiredoxin activity"/>
    <property type="evidence" value="ECO:0007669"/>
    <property type="project" value="InterPro"/>
</dbReference>
<dbReference type="Proteomes" id="UP000280726">
    <property type="component" value="Unassembled WGS sequence"/>
</dbReference>
<dbReference type="InterPro" id="IPR004675">
    <property type="entry name" value="AhpD_core"/>
</dbReference>
<dbReference type="SUPFAM" id="SSF69118">
    <property type="entry name" value="AhpD-like"/>
    <property type="match status" value="1"/>
</dbReference>
<reference evidence="2 3" key="1">
    <citation type="submission" date="2018-11" db="EMBL/GenBank/DDBJ databases">
        <title>Sequencing the genomes of 1000 actinobacteria strains.</title>
        <authorList>
            <person name="Klenk H.-P."/>
        </authorList>
    </citation>
    <scope>NUCLEOTIDE SEQUENCE [LARGE SCALE GENOMIC DNA]</scope>
    <source>
        <strain evidence="2 3">DSM 14418</strain>
    </source>
</reference>